<gene>
    <name evidence="1" type="ORF">EBAPG3_008600</name>
</gene>
<protein>
    <recommendedName>
        <fullName evidence="3">Peptidase S1 domain-containing protein</fullName>
    </recommendedName>
</protein>
<dbReference type="KEGG" id="nlc:EBAPG3_008600"/>
<dbReference type="SUPFAM" id="SSF50494">
    <property type="entry name" value="Trypsin-like serine proteases"/>
    <property type="match status" value="1"/>
</dbReference>
<evidence type="ECO:0000313" key="2">
    <source>
        <dbReference type="Proteomes" id="UP000012179"/>
    </source>
</evidence>
<dbReference type="AlphaFoldDB" id="A0A1W6SPX0"/>
<dbReference type="InterPro" id="IPR043504">
    <property type="entry name" value="Peptidase_S1_PA_chymotrypsin"/>
</dbReference>
<reference evidence="1 2" key="1">
    <citation type="journal article" date="2015" name="Int. J. Syst. Evol. Microbiol.">
        <title>Nitrosospira lacus sp. nov., a psychrotolerant, ammonia-oxidizing bacterium from sandy lake sediment.</title>
        <authorList>
            <person name="Urakawa H."/>
            <person name="Garcia J.C."/>
            <person name="Nielsen J.L."/>
            <person name="Le V.Q."/>
            <person name="Kozlowski J.A."/>
            <person name="Stein L.Y."/>
            <person name="Lim C.K."/>
            <person name="Pommerening-Roser A."/>
            <person name="Martens-Habbena W."/>
            <person name="Stahl D.A."/>
            <person name="Klotz M.G."/>
        </authorList>
    </citation>
    <scope>NUCLEOTIDE SEQUENCE [LARGE SCALE GENOMIC DNA]</scope>
    <source>
        <strain evidence="1 2">APG3</strain>
    </source>
</reference>
<evidence type="ECO:0000313" key="1">
    <source>
        <dbReference type="EMBL" id="ARO87822.1"/>
    </source>
</evidence>
<sequence length="286" mass="31159">MGVGGGLKFVKNRQLDEKLCIHFYVSRKIKSSELLRGTLPKFVFNRFDDGSKDYTKKILTDVISLKGLRFACKAGATVSVIGESGALTLIFQNKASDQLGYYYAITCAHVAGDVRRTPPVNPAMKSTCCNNNSNFATTIANSTQENQHLAYDIALAQITDSCTPQPELEIKGASTKIKRFLPSGMIRTSMTLNCAFPASNIISAKVAGFRITLPITVDQVTYQVENLFMIDRTPKQGDSGGLLYNGSDAVGILVAMADNFGYFQPLGEAFEHIKGIFGKPVQVFQA</sequence>
<keyword evidence="2" id="KW-1185">Reference proteome</keyword>
<dbReference type="EMBL" id="CP021106">
    <property type="protein sequence ID" value="ARO87822.1"/>
    <property type="molecule type" value="Genomic_DNA"/>
</dbReference>
<accession>A0A1W6SPX0</accession>
<proteinExistence type="predicted"/>
<dbReference type="Gene3D" id="2.40.10.10">
    <property type="entry name" value="Trypsin-like serine proteases"/>
    <property type="match status" value="2"/>
</dbReference>
<dbReference type="InterPro" id="IPR009003">
    <property type="entry name" value="Peptidase_S1_PA"/>
</dbReference>
<dbReference type="Proteomes" id="UP000012179">
    <property type="component" value="Chromosome"/>
</dbReference>
<name>A0A1W6SPX0_9PROT</name>
<organism evidence="1 2">
    <name type="scientific">Nitrosospira lacus</name>
    <dbReference type="NCBI Taxonomy" id="1288494"/>
    <lineage>
        <taxon>Bacteria</taxon>
        <taxon>Pseudomonadati</taxon>
        <taxon>Pseudomonadota</taxon>
        <taxon>Betaproteobacteria</taxon>
        <taxon>Nitrosomonadales</taxon>
        <taxon>Nitrosomonadaceae</taxon>
        <taxon>Nitrosospira</taxon>
    </lineage>
</organism>
<evidence type="ECO:0008006" key="3">
    <source>
        <dbReference type="Google" id="ProtNLM"/>
    </source>
</evidence>